<gene>
    <name evidence="2" type="ORF">E5288_WYG001914</name>
</gene>
<dbReference type="OrthoDB" id="8846498at2759"/>
<dbReference type="Proteomes" id="UP000322234">
    <property type="component" value="Unassembled WGS sequence"/>
</dbReference>
<reference evidence="2" key="1">
    <citation type="submission" date="2019-10" db="EMBL/GenBank/DDBJ databases">
        <title>The sequence and de novo assembly of the wild yak genome.</title>
        <authorList>
            <person name="Liu Y."/>
        </authorList>
    </citation>
    <scope>NUCLEOTIDE SEQUENCE [LARGE SCALE GENOMIC DNA]</scope>
    <source>
        <strain evidence="2">WY2019</strain>
    </source>
</reference>
<keyword evidence="3" id="KW-1185">Reference proteome</keyword>
<dbReference type="EMBL" id="VBQZ03000062">
    <property type="protein sequence ID" value="MXQ90250.1"/>
    <property type="molecule type" value="Genomic_DNA"/>
</dbReference>
<accession>A0A6B0RJK9</accession>
<feature type="compositionally biased region" description="Basic and acidic residues" evidence="1">
    <location>
        <begin position="1"/>
        <end position="11"/>
    </location>
</feature>
<organism evidence="2 3">
    <name type="scientific">Bos mutus</name>
    <name type="common">wild yak</name>
    <dbReference type="NCBI Taxonomy" id="72004"/>
    <lineage>
        <taxon>Eukaryota</taxon>
        <taxon>Metazoa</taxon>
        <taxon>Chordata</taxon>
        <taxon>Craniata</taxon>
        <taxon>Vertebrata</taxon>
        <taxon>Euteleostomi</taxon>
        <taxon>Mammalia</taxon>
        <taxon>Eutheria</taxon>
        <taxon>Laurasiatheria</taxon>
        <taxon>Artiodactyla</taxon>
        <taxon>Ruminantia</taxon>
        <taxon>Pecora</taxon>
        <taxon>Bovidae</taxon>
        <taxon>Bovinae</taxon>
        <taxon>Bos</taxon>
    </lineage>
</organism>
<dbReference type="PANTHER" id="PTHR37342:SF1">
    <property type="entry name" value="CHROMOSOME 11 OPEN READING FRAME 52"/>
    <property type="match status" value="1"/>
</dbReference>
<dbReference type="AlphaFoldDB" id="A0A6B0RJK9"/>
<sequence length="139" mass="16198">MHKPLSVEKEPGSPGDRAPWETSSAVGEAGSQARRTLRRQQQEPQHEWWRQLNDTKDHDTMGHTYEQVLRQPVSQERSRQSLRSEEGSLYYADIQLYRLPQPRSVQEVKHLQLKNATEYATLRFPQVTPRYDSKNGTLV</sequence>
<dbReference type="PANTHER" id="PTHR37342">
    <property type="entry name" value="HYPOTHETICAL PROTEIN LOC689959"/>
    <property type="match status" value="1"/>
</dbReference>
<protein>
    <submittedName>
        <fullName evidence="2">Uncharacterized protein</fullName>
    </submittedName>
</protein>
<name>A0A6B0RJK9_9CETA</name>
<evidence type="ECO:0000313" key="3">
    <source>
        <dbReference type="Proteomes" id="UP000322234"/>
    </source>
</evidence>
<dbReference type="GO" id="GO:0070062">
    <property type="term" value="C:extracellular exosome"/>
    <property type="evidence" value="ECO:0007669"/>
    <property type="project" value="TreeGrafter"/>
</dbReference>
<evidence type="ECO:0000313" key="2">
    <source>
        <dbReference type="EMBL" id="MXQ90250.1"/>
    </source>
</evidence>
<feature type="compositionally biased region" description="Basic and acidic residues" evidence="1">
    <location>
        <begin position="40"/>
        <end position="61"/>
    </location>
</feature>
<proteinExistence type="predicted"/>
<comment type="caution">
    <text evidence="2">The sequence shown here is derived from an EMBL/GenBank/DDBJ whole genome shotgun (WGS) entry which is preliminary data.</text>
</comment>
<feature type="region of interest" description="Disordered" evidence="1">
    <location>
        <begin position="1"/>
        <end position="84"/>
    </location>
</feature>
<dbReference type="InterPro" id="IPR028106">
    <property type="entry name" value="DUF4578"/>
</dbReference>
<dbReference type="Pfam" id="PF15147">
    <property type="entry name" value="DUF4578"/>
    <property type="match status" value="1"/>
</dbReference>
<evidence type="ECO:0000256" key="1">
    <source>
        <dbReference type="SAM" id="MobiDB-lite"/>
    </source>
</evidence>